<gene>
    <name evidence="3" type="ORF">GCM10022262_28470</name>
</gene>
<comment type="caution">
    <text evidence="3">The sequence shown here is derived from an EMBL/GenBank/DDBJ whole genome shotgun (WGS) entry which is preliminary data.</text>
</comment>
<evidence type="ECO:0000256" key="1">
    <source>
        <dbReference type="SAM" id="MobiDB-lite"/>
    </source>
</evidence>
<keyword evidence="2" id="KW-1133">Transmembrane helix</keyword>
<feature type="transmembrane region" description="Helical" evidence="2">
    <location>
        <begin position="12"/>
        <end position="28"/>
    </location>
</feature>
<dbReference type="RefSeq" id="WP_345042465.1">
    <property type="nucleotide sequence ID" value="NZ_BAABBA010000014.1"/>
</dbReference>
<keyword evidence="2" id="KW-0472">Membrane</keyword>
<evidence type="ECO:0008006" key="5">
    <source>
        <dbReference type="Google" id="ProtNLM"/>
    </source>
</evidence>
<feature type="region of interest" description="Disordered" evidence="1">
    <location>
        <begin position="118"/>
        <end position="140"/>
    </location>
</feature>
<feature type="compositionally biased region" description="Gly residues" evidence="1">
    <location>
        <begin position="123"/>
        <end position="140"/>
    </location>
</feature>
<keyword evidence="4" id="KW-1185">Reference proteome</keyword>
<reference evidence="4" key="1">
    <citation type="journal article" date="2019" name="Int. J. Syst. Evol. Microbiol.">
        <title>The Global Catalogue of Microorganisms (GCM) 10K type strain sequencing project: providing services to taxonomists for standard genome sequencing and annotation.</title>
        <authorList>
            <consortium name="The Broad Institute Genomics Platform"/>
            <consortium name="The Broad Institute Genome Sequencing Center for Infectious Disease"/>
            <person name="Wu L."/>
            <person name="Ma J."/>
        </authorList>
    </citation>
    <scope>NUCLEOTIDE SEQUENCE [LARGE SCALE GENOMIC DNA]</scope>
    <source>
        <strain evidence="4">JCM 17459</strain>
    </source>
</reference>
<accession>A0ABP8EXE0</accession>
<feature type="transmembrane region" description="Helical" evidence="2">
    <location>
        <begin position="48"/>
        <end position="73"/>
    </location>
</feature>
<proteinExistence type="predicted"/>
<name>A0ABP8EXE0_9MICO</name>
<keyword evidence="2" id="KW-0812">Transmembrane</keyword>
<dbReference type="Proteomes" id="UP001499841">
    <property type="component" value="Unassembled WGS sequence"/>
</dbReference>
<protein>
    <recommendedName>
        <fullName evidence="5">VanZ family protein</fullName>
    </recommendedName>
</protein>
<evidence type="ECO:0000313" key="3">
    <source>
        <dbReference type="EMBL" id="GAA4288487.1"/>
    </source>
</evidence>
<evidence type="ECO:0000313" key="4">
    <source>
        <dbReference type="Proteomes" id="UP001499841"/>
    </source>
</evidence>
<sequence>MSPTACRRTRLLVLAAAVVVQLVVLYVPRVPDVGAVAVPGGDKIVHAAVFGAVTLAGLRAGLSPAVVVAFGVAHAGVSELLQHTVLPARSGDPFDVLADLAGVAVGALVASWLAGRGSRPAGVTGGAPGRSGRGRSGPPR</sequence>
<organism evidence="3 4">
    <name type="scientific">Georgenia daeguensis</name>
    <dbReference type="NCBI Taxonomy" id="908355"/>
    <lineage>
        <taxon>Bacteria</taxon>
        <taxon>Bacillati</taxon>
        <taxon>Actinomycetota</taxon>
        <taxon>Actinomycetes</taxon>
        <taxon>Micrococcales</taxon>
        <taxon>Bogoriellaceae</taxon>
        <taxon>Georgenia</taxon>
    </lineage>
</organism>
<dbReference type="EMBL" id="BAABBA010000014">
    <property type="protein sequence ID" value="GAA4288487.1"/>
    <property type="molecule type" value="Genomic_DNA"/>
</dbReference>
<evidence type="ECO:0000256" key="2">
    <source>
        <dbReference type="SAM" id="Phobius"/>
    </source>
</evidence>